<feature type="transmembrane region" description="Helical" evidence="16">
    <location>
        <begin position="205"/>
        <end position="225"/>
    </location>
</feature>
<evidence type="ECO:0000256" key="15">
    <source>
        <dbReference type="SAM" id="MobiDB-lite"/>
    </source>
</evidence>
<dbReference type="InterPro" id="IPR003909">
    <property type="entry name" value="GPR37_orph"/>
</dbReference>
<evidence type="ECO:0000313" key="20">
    <source>
        <dbReference type="Proteomes" id="UP000261540"/>
    </source>
</evidence>
<feature type="transmembrane region" description="Helical" evidence="16">
    <location>
        <begin position="245"/>
        <end position="264"/>
    </location>
</feature>
<evidence type="ECO:0000256" key="9">
    <source>
        <dbReference type="ARBA" id="ARBA00023136"/>
    </source>
</evidence>
<dbReference type="GO" id="GO:0008528">
    <property type="term" value="F:G protein-coupled peptide receptor activity"/>
    <property type="evidence" value="ECO:0007669"/>
    <property type="project" value="TreeGrafter"/>
</dbReference>
<evidence type="ECO:0000256" key="5">
    <source>
        <dbReference type="ARBA" id="ARBA00022729"/>
    </source>
</evidence>
<keyword evidence="11" id="KW-0675">Receptor</keyword>
<feature type="compositionally biased region" description="Low complexity" evidence="15">
    <location>
        <begin position="483"/>
        <end position="505"/>
    </location>
</feature>
<keyword evidence="13" id="KW-0807">Transducer</keyword>
<keyword evidence="6" id="KW-0832">Ubl conjugation</keyword>
<dbReference type="GO" id="GO:0007193">
    <property type="term" value="P:adenylate cyclase-inhibiting G protein-coupled receptor signaling pathway"/>
    <property type="evidence" value="ECO:0007669"/>
    <property type="project" value="TreeGrafter"/>
</dbReference>
<keyword evidence="14" id="KW-0966">Cell projection</keyword>
<keyword evidence="5 17" id="KW-0732">Signal</keyword>
<dbReference type="GO" id="GO:0042995">
    <property type="term" value="C:cell projection"/>
    <property type="evidence" value="ECO:0007669"/>
    <property type="project" value="UniProtKB-SubCell"/>
</dbReference>
<keyword evidence="12" id="KW-0325">Glycoprotein</keyword>
<dbReference type="Ensembl" id="ENSPKIT00000001278.1">
    <property type="protein sequence ID" value="ENSPKIP00000020657.1"/>
    <property type="gene ID" value="ENSPKIG00000005358.1"/>
</dbReference>
<accession>A0A3B3RQ04</accession>
<feature type="region of interest" description="Disordered" evidence="15">
    <location>
        <begin position="482"/>
        <end position="515"/>
    </location>
</feature>
<feature type="transmembrane region" description="Helical" evidence="16">
    <location>
        <begin position="285"/>
        <end position="307"/>
    </location>
</feature>
<dbReference type="SUPFAM" id="SSF81321">
    <property type="entry name" value="Family A G protein-coupled receptor-like"/>
    <property type="match status" value="1"/>
</dbReference>
<evidence type="ECO:0000256" key="14">
    <source>
        <dbReference type="ARBA" id="ARBA00023273"/>
    </source>
</evidence>
<dbReference type="PANTHER" id="PTHR46216">
    <property type="entry name" value="PROSAPOSIN RECEPTOR GPR37 FAMILY MEMBER"/>
    <property type="match status" value="1"/>
</dbReference>
<dbReference type="PRINTS" id="PR00237">
    <property type="entry name" value="GPCRRHODOPSN"/>
</dbReference>
<keyword evidence="3" id="KW-1003">Cell membrane</keyword>
<dbReference type="GO" id="GO:0043235">
    <property type="term" value="C:receptor complex"/>
    <property type="evidence" value="ECO:0007669"/>
    <property type="project" value="TreeGrafter"/>
</dbReference>
<comment type="subcellular location">
    <subcellularLocation>
        <location evidence="2">Cell membrane</location>
        <topology evidence="2">Multi-pass membrane protein</topology>
    </subcellularLocation>
    <subcellularLocation>
        <location evidence="1">Cell projection</location>
    </subcellularLocation>
</comment>
<feature type="transmembrane region" description="Helical" evidence="16">
    <location>
        <begin position="436"/>
        <end position="459"/>
    </location>
</feature>
<dbReference type="Proteomes" id="UP000261540">
    <property type="component" value="Unplaced"/>
</dbReference>
<evidence type="ECO:0000256" key="4">
    <source>
        <dbReference type="ARBA" id="ARBA00022692"/>
    </source>
</evidence>
<evidence type="ECO:0000256" key="16">
    <source>
        <dbReference type="SAM" id="Phobius"/>
    </source>
</evidence>
<protein>
    <submittedName>
        <fullName evidence="19">G protein-coupled receptor 37 like 1</fullName>
    </submittedName>
</protein>
<dbReference type="InterPro" id="IPR000276">
    <property type="entry name" value="GPCR_Rhodpsn"/>
</dbReference>
<reference evidence="19" key="1">
    <citation type="submission" date="2025-08" db="UniProtKB">
        <authorList>
            <consortium name="Ensembl"/>
        </authorList>
    </citation>
    <scope>IDENTIFICATION</scope>
</reference>
<reference evidence="19" key="2">
    <citation type="submission" date="2025-09" db="UniProtKB">
        <authorList>
            <consortium name="Ensembl"/>
        </authorList>
    </citation>
    <scope>IDENTIFICATION</scope>
</reference>
<evidence type="ECO:0000256" key="11">
    <source>
        <dbReference type="ARBA" id="ARBA00023170"/>
    </source>
</evidence>
<evidence type="ECO:0000256" key="8">
    <source>
        <dbReference type="ARBA" id="ARBA00023040"/>
    </source>
</evidence>
<dbReference type="AlphaFoldDB" id="A0A3B3RQ04"/>
<keyword evidence="4 16" id="KW-0812">Transmembrane</keyword>
<dbReference type="STRING" id="1676925.ENSPKIP00000020657"/>
<keyword evidence="10" id="KW-1015">Disulfide bond</keyword>
<evidence type="ECO:0000256" key="12">
    <source>
        <dbReference type="ARBA" id="ARBA00023180"/>
    </source>
</evidence>
<evidence type="ECO:0000256" key="2">
    <source>
        <dbReference type="ARBA" id="ARBA00004651"/>
    </source>
</evidence>
<dbReference type="PRINTS" id="PR01421">
    <property type="entry name" value="GPR37ORPHANR"/>
</dbReference>
<keyword evidence="20" id="KW-1185">Reference proteome</keyword>
<feature type="compositionally biased region" description="Polar residues" evidence="15">
    <location>
        <begin position="106"/>
        <end position="120"/>
    </location>
</feature>
<name>A0A3B3RQ04_9TELE</name>
<feature type="transmembrane region" description="Helical" evidence="16">
    <location>
        <begin position="165"/>
        <end position="193"/>
    </location>
</feature>
<feature type="domain" description="G-protein coupled receptors family 1 profile" evidence="18">
    <location>
        <begin position="184"/>
        <end position="456"/>
    </location>
</feature>
<sequence length="535" mass="58592">MKHFWTLMLLLVEAAEPASVASLNISQDEQRLSLGRTPTWLTSVLSKWEYDSTMGVYRNKDDELGNYDTPLFKSDPTHRRVPRGAKLKSIHAIDQQIPFSHRYKYDNSTTPKTTKHTNIPWTLDNDSGERASGAPETDDSGNRSATKRATQRIYNPLYPVTDSAYSAYGLMFLSLIVFAVGIVGNLAVMCIVWHNYYMKSAWNCILAGLAFWDFLILFSCLPVVVFNEITKKRLLGDVSCKIVPYLEVSSQGVTTFSLCALAIDRFHAATSMQPKAQRLESCQSILAKLAVVWVGSMVLALPELLLWQVSQDTPAPPRVLEESCSMRPSPSLPESVYSLALTYHDARMWWHFGCYFCLPVLFTLSCQLVTRRVTCRDDSSSPPAGPKHAEWHGGRRLDSVVTVLALVYGACTLPASGCSAALAYGSERMPPGARSLLALVAQFLLFARASATPLLLLCLCRPLGRAFADCCCCCCCVDHLPDSDSSTPTTPSTPSTPSTASSSAPISGVQASGPPSVRLIKSMRSLSDMAIGTPC</sequence>
<feature type="transmembrane region" description="Helical" evidence="16">
    <location>
        <begin position="400"/>
        <end position="424"/>
    </location>
</feature>
<keyword evidence="8" id="KW-0297">G-protein coupled receptor</keyword>
<evidence type="ECO:0000259" key="18">
    <source>
        <dbReference type="PROSITE" id="PS50262"/>
    </source>
</evidence>
<evidence type="ECO:0000256" key="1">
    <source>
        <dbReference type="ARBA" id="ARBA00004316"/>
    </source>
</evidence>
<keyword evidence="7 16" id="KW-1133">Transmembrane helix</keyword>
<evidence type="ECO:0000256" key="3">
    <source>
        <dbReference type="ARBA" id="ARBA00022475"/>
    </source>
</evidence>
<dbReference type="GeneTree" id="ENSGT01150000286942"/>
<dbReference type="OrthoDB" id="8960080at2759"/>
<dbReference type="PROSITE" id="PS50262">
    <property type="entry name" value="G_PROTEIN_RECEP_F1_2"/>
    <property type="match status" value="1"/>
</dbReference>
<proteinExistence type="predicted"/>
<evidence type="ECO:0000256" key="13">
    <source>
        <dbReference type="ARBA" id="ARBA00023224"/>
    </source>
</evidence>
<evidence type="ECO:0000256" key="6">
    <source>
        <dbReference type="ARBA" id="ARBA00022843"/>
    </source>
</evidence>
<evidence type="ECO:0000256" key="17">
    <source>
        <dbReference type="SAM" id="SignalP"/>
    </source>
</evidence>
<feature type="region of interest" description="Disordered" evidence="15">
    <location>
        <begin position="104"/>
        <end position="147"/>
    </location>
</feature>
<feature type="transmembrane region" description="Helical" evidence="16">
    <location>
        <begin position="348"/>
        <end position="370"/>
    </location>
</feature>
<dbReference type="InterPro" id="IPR017452">
    <property type="entry name" value="GPCR_Rhodpsn_7TM"/>
</dbReference>
<organism evidence="19 20">
    <name type="scientific">Paramormyrops kingsleyae</name>
    <dbReference type="NCBI Taxonomy" id="1676925"/>
    <lineage>
        <taxon>Eukaryota</taxon>
        <taxon>Metazoa</taxon>
        <taxon>Chordata</taxon>
        <taxon>Craniata</taxon>
        <taxon>Vertebrata</taxon>
        <taxon>Euteleostomi</taxon>
        <taxon>Actinopterygii</taxon>
        <taxon>Neopterygii</taxon>
        <taxon>Teleostei</taxon>
        <taxon>Osteoglossocephala</taxon>
        <taxon>Osteoglossomorpha</taxon>
        <taxon>Osteoglossiformes</taxon>
        <taxon>Mormyridae</taxon>
        <taxon>Paramormyrops</taxon>
    </lineage>
</organism>
<dbReference type="GO" id="GO:0043410">
    <property type="term" value="P:positive regulation of MAPK cascade"/>
    <property type="evidence" value="ECO:0007669"/>
    <property type="project" value="TreeGrafter"/>
</dbReference>
<feature type="chain" id="PRO_5017254438" evidence="17">
    <location>
        <begin position="23"/>
        <end position="535"/>
    </location>
</feature>
<feature type="signal peptide" evidence="17">
    <location>
        <begin position="1"/>
        <end position="22"/>
    </location>
</feature>
<dbReference type="FunFam" id="1.20.1070.10:FF:000059">
    <property type="entry name" value="G protein-coupled receptor 37"/>
    <property type="match status" value="1"/>
</dbReference>
<keyword evidence="9 16" id="KW-0472">Membrane</keyword>
<evidence type="ECO:0000313" key="19">
    <source>
        <dbReference type="Ensembl" id="ENSPKIP00000020657.1"/>
    </source>
</evidence>
<dbReference type="Pfam" id="PF00001">
    <property type="entry name" value="7tm_1"/>
    <property type="match status" value="1"/>
</dbReference>
<dbReference type="Gene3D" id="1.20.1070.10">
    <property type="entry name" value="Rhodopsin 7-helix transmembrane proteins"/>
    <property type="match status" value="1"/>
</dbReference>
<dbReference type="PANTHER" id="PTHR46216:SF4">
    <property type="entry name" value="G-PROTEIN COUPLED RECEPTOR 37-LIKE 1"/>
    <property type="match status" value="1"/>
</dbReference>
<evidence type="ECO:0000256" key="10">
    <source>
        <dbReference type="ARBA" id="ARBA00023157"/>
    </source>
</evidence>
<evidence type="ECO:0000256" key="7">
    <source>
        <dbReference type="ARBA" id="ARBA00022989"/>
    </source>
</evidence>
<dbReference type="GO" id="GO:0005886">
    <property type="term" value="C:plasma membrane"/>
    <property type="evidence" value="ECO:0007669"/>
    <property type="project" value="UniProtKB-SubCell"/>
</dbReference>